<evidence type="ECO:0000313" key="3">
    <source>
        <dbReference type="Proteomes" id="UP001169764"/>
    </source>
</evidence>
<evidence type="ECO:0000256" key="1">
    <source>
        <dbReference type="SAM" id="SignalP"/>
    </source>
</evidence>
<dbReference type="Proteomes" id="UP001169764">
    <property type="component" value="Unassembled WGS sequence"/>
</dbReference>
<evidence type="ECO:0000313" key="2">
    <source>
        <dbReference type="EMBL" id="MDO6414826.1"/>
    </source>
</evidence>
<comment type="caution">
    <text evidence="2">The sequence shown here is derived from an EMBL/GenBank/DDBJ whole genome shotgun (WGS) entry which is preliminary data.</text>
</comment>
<keyword evidence="1" id="KW-0732">Signal</keyword>
<accession>A0ABT8Y917</accession>
<dbReference type="EMBL" id="JAUOTP010000004">
    <property type="protein sequence ID" value="MDO6414826.1"/>
    <property type="molecule type" value="Genomic_DNA"/>
</dbReference>
<sequence>MRARSLLALAGALIAAGAAQAAPAPEAVKVEPVSLNCDAISYRGTLDPVTVKQLEPIHNLDAVAAVLKKKGYVFDRARGVVTIGLPPEAKANIDSLPPGEPIVLPAKDGGIVCVLVPSADSV</sequence>
<dbReference type="RefSeq" id="WP_303542350.1">
    <property type="nucleotide sequence ID" value="NZ_JAUOTP010000004.1"/>
</dbReference>
<name>A0ABT8Y917_9SPHN</name>
<keyword evidence="3" id="KW-1185">Reference proteome</keyword>
<feature type="chain" id="PRO_5045723531" evidence="1">
    <location>
        <begin position="22"/>
        <end position="122"/>
    </location>
</feature>
<proteinExistence type="predicted"/>
<reference evidence="2" key="1">
    <citation type="submission" date="2023-07" db="EMBL/GenBank/DDBJ databases">
        <authorList>
            <person name="Kim M."/>
        </authorList>
    </citation>
    <scope>NUCLEOTIDE SEQUENCE</scope>
    <source>
        <strain evidence="2">BIUV-7</strain>
    </source>
</reference>
<gene>
    <name evidence="2" type="ORF">Q4F19_10585</name>
</gene>
<feature type="signal peptide" evidence="1">
    <location>
        <begin position="1"/>
        <end position="21"/>
    </location>
</feature>
<protein>
    <submittedName>
        <fullName evidence="2">Uncharacterized protein</fullName>
    </submittedName>
</protein>
<organism evidence="2 3">
    <name type="scientific">Sphingomonas natans</name>
    <dbReference type="NCBI Taxonomy" id="3063330"/>
    <lineage>
        <taxon>Bacteria</taxon>
        <taxon>Pseudomonadati</taxon>
        <taxon>Pseudomonadota</taxon>
        <taxon>Alphaproteobacteria</taxon>
        <taxon>Sphingomonadales</taxon>
        <taxon>Sphingomonadaceae</taxon>
        <taxon>Sphingomonas</taxon>
    </lineage>
</organism>